<dbReference type="InterPro" id="IPR029154">
    <property type="entry name" value="HIBADH-like_NADP-bd"/>
</dbReference>
<protein>
    <recommendedName>
        <fullName evidence="5">3-hydroxyisobutyrate dehydrogenase-like 2, mitochondrial</fullName>
    </recommendedName>
</protein>
<gene>
    <name evidence="3" type="ORF">FPE_LOCUS17036</name>
</gene>
<dbReference type="Gene3D" id="1.10.1040.10">
    <property type="entry name" value="N-(1-d-carboxylethyl)-l-norvaline Dehydrogenase, domain 2"/>
    <property type="match status" value="1"/>
</dbReference>
<dbReference type="EMBL" id="OU503045">
    <property type="protein sequence ID" value="CAI9769254.1"/>
    <property type="molecule type" value="Genomic_DNA"/>
</dbReference>
<evidence type="ECO:0000313" key="3">
    <source>
        <dbReference type="EMBL" id="CAI9769254.1"/>
    </source>
</evidence>
<dbReference type="SUPFAM" id="SSF51735">
    <property type="entry name" value="NAD(P)-binding Rossmann-fold domains"/>
    <property type="match status" value="1"/>
</dbReference>
<dbReference type="Gene3D" id="3.40.50.720">
    <property type="entry name" value="NAD(P)-binding Rossmann-like Domain"/>
    <property type="match status" value="1"/>
</dbReference>
<dbReference type="InterPro" id="IPR013328">
    <property type="entry name" value="6PGD_dom2"/>
</dbReference>
<dbReference type="Pfam" id="PF03446">
    <property type="entry name" value="NAD_binding_2"/>
    <property type="match status" value="1"/>
</dbReference>
<feature type="domain" description="3-hydroxyisobutyrate dehydrogenase-like NAD-binding" evidence="2">
    <location>
        <begin position="174"/>
        <end position="279"/>
    </location>
</feature>
<dbReference type="InterPro" id="IPR006115">
    <property type="entry name" value="6PGDH_NADP-bd"/>
</dbReference>
<evidence type="ECO:0000259" key="2">
    <source>
        <dbReference type="Pfam" id="PF14833"/>
    </source>
</evidence>
<sequence length="359" mass="38658">MSTHYPTPVTPDQTRIGWIGIGVMGGAMASRLISAGYAVTIYARNPSKATSLLSQGAHLASSPAELAVVSDVVFTMVGHPSDVKHVVLDTLLPSVNPNTVIIDHTSSHPALARHIYDSSLEQQCYSVDAPVSGGDIGARDGKLAIFAGGDEDVVEWLRPLFDVLGKATYMGGPGKGQSCKIANQITVGANLVGLSEGLVFAEKAGLDQGKFIEAVRSGAAGSMVMELFGERMIKRDFRPGGFAQYMVKDLGLGVDVEEGDEDNAMVLPGAGLSKQLFSAFDIVMIQKIILVSALSMLYHLSKNILSTRWALYVLPCWFYEPWAICTCQMVICCSNSCSRILHLLLSSGEVFRVFDEYYH</sequence>
<name>A0AAD2DX91_9LAMI</name>
<reference evidence="3" key="1">
    <citation type="submission" date="2023-05" db="EMBL/GenBank/DDBJ databases">
        <authorList>
            <person name="Huff M."/>
        </authorList>
    </citation>
    <scope>NUCLEOTIDE SEQUENCE</scope>
</reference>
<dbReference type="GO" id="GO:0050661">
    <property type="term" value="F:NADP binding"/>
    <property type="evidence" value="ECO:0007669"/>
    <property type="project" value="InterPro"/>
</dbReference>
<dbReference type="InterPro" id="IPR008927">
    <property type="entry name" value="6-PGluconate_DH-like_C_sf"/>
</dbReference>
<feature type="domain" description="6-phosphogluconate dehydrogenase NADP-binding" evidence="1">
    <location>
        <begin position="15"/>
        <end position="171"/>
    </location>
</feature>
<accession>A0AAD2DX91</accession>
<dbReference type="InterPro" id="IPR036291">
    <property type="entry name" value="NAD(P)-bd_dom_sf"/>
</dbReference>
<dbReference type="SUPFAM" id="SSF48179">
    <property type="entry name" value="6-phosphogluconate dehydrogenase C-terminal domain-like"/>
    <property type="match status" value="1"/>
</dbReference>
<keyword evidence="4" id="KW-1185">Reference proteome</keyword>
<dbReference type="GO" id="GO:0016616">
    <property type="term" value="F:oxidoreductase activity, acting on the CH-OH group of donors, NAD or NADP as acceptor"/>
    <property type="evidence" value="ECO:0007669"/>
    <property type="project" value="UniProtKB-ARBA"/>
</dbReference>
<evidence type="ECO:0000259" key="1">
    <source>
        <dbReference type="Pfam" id="PF03446"/>
    </source>
</evidence>
<dbReference type="Pfam" id="PF14833">
    <property type="entry name" value="NAD_binding_11"/>
    <property type="match status" value="1"/>
</dbReference>
<dbReference type="PANTHER" id="PTHR43060">
    <property type="entry name" value="3-HYDROXYISOBUTYRATE DEHYDROGENASE-LIKE 1, MITOCHONDRIAL-RELATED"/>
    <property type="match status" value="1"/>
</dbReference>
<dbReference type="AlphaFoldDB" id="A0AAD2DX91"/>
<dbReference type="PANTHER" id="PTHR43060:SF13">
    <property type="entry name" value="3-HYDROXYISOBUTYRATE DEHYDROGENASE-LIKE 2, MITOCHONDRIAL-RELATED"/>
    <property type="match status" value="1"/>
</dbReference>
<dbReference type="Proteomes" id="UP000834106">
    <property type="component" value="Chromosome 10"/>
</dbReference>
<evidence type="ECO:0008006" key="5">
    <source>
        <dbReference type="Google" id="ProtNLM"/>
    </source>
</evidence>
<organism evidence="3 4">
    <name type="scientific">Fraxinus pennsylvanica</name>
    <dbReference type="NCBI Taxonomy" id="56036"/>
    <lineage>
        <taxon>Eukaryota</taxon>
        <taxon>Viridiplantae</taxon>
        <taxon>Streptophyta</taxon>
        <taxon>Embryophyta</taxon>
        <taxon>Tracheophyta</taxon>
        <taxon>Spermatophyta</taxon>
        <taxon>Magnoliopsida</taxon>
        <taxon>eudicotyledons</taxon>
        <taxon>Gunneridae</taxon>
        <taxon>Pentapetalae</taxon>
        <taxon>asterids</taxon>
        <taxon>lamiids</taxon>
        <taxon>Lamiales</taxon>
        <taxon>Oleaceae</taxon>
        <taxon>Oleeae</taxon>
        <taxon>Fraxinus</taxon>
    </lineage>
</organism>
<proteinExistence type="predicted"/>
<evidence type="ECO:0000313" key="4">
    <source>
        <dbReference type="Proteomes" id="UP000834106"/>
    </source>
</evidence>
<dbReference type="GO" id="GO:0051287">
    <property type="term" value="F:NAD binding"/>
    <property type="evidence" value="ECO:0007669"/>
    <property type="project" value="InterPro"/>
</dbReference>